<sequence length="156" mass="17658">MPYQKIPKALRPLYLKGLPSSRTLKQASHLDLIANYPNSAYVLPKEVAKIEVLFKKHNAYGHMGMRQFWKYNLKTLCFHNPTVPIEVMRIECGTRDEQLKCPALIRTHFRDGTMATINGKDKHSSAIMEELVKVTSAQRVPESEIPLVAPSVTARG</sequence>
<reference evidence="6 7" key="1">
    <citation type="submission" date="2018-06" db="EMBL/GenBank/DDBJ databases">
        <title>Population genomics shows no distinction between pathogenic Candida krusei and environmental Pichia kudriavzevii: One species, four names.</title>
        <authorList>
            <person name="Douglass A.P."/>
            <person name="Offei B."/>
            <person name="Braun-Galleani S."/>
            <person name="Coughlan A.Y."/>
            <person name="Martos A."/>
            <person name="Ortiz-Merino R.A."/>
            <person name="Byrne K.P."/>
            <person name="Wolfe K.H."/>
        </authorList>
    </citation>
    <scope>NUCLEOTIDE SEQUENCE [LARGE SCALE GENOMIC DNA]</scope>
    <source>
        <strain evidence="6 7">CBS573</strain>
    </source>
</reference>
<evidence type="ECO:0000313" key="7">
    <source>
        <dbReference type="Proteomes" id="UP000249293"/>
    </source>
</evidence>
<dbReference type="InterPro" id="IPR036249">
    <property type="entry name" value="Thioredoxin-like_sf"/>
</dbReference>
<dbReference type="PANTHER" id="PTHR13274">
    <property type="entry name" value="MITOCHONDRIAL RIBOSOMAL PROTEIN S25"/>
    <property type="match status" value="1"/>
</dbReference>
<accession>A0A2U9R815</accession>
<dbReference type="Proteomes" id="UP000249293">
    <property type="component" value="Chromosome 4"/>
</dbReference>
<dbReference type="GO" id="GO:0005739">
    <property type="term" value="C:mitochondrion"/>
    <property type="evidence" value="ECO:0007669"/>
    <property type="project" value="UniProtKB-SubCell"/>
</dbReference>
<dbReference type="KEGG" id="pkz:C5L36_0D02190"/>
<dbReference type="AlphaFoldDB" id="A0A2U9R815"/>
<evidence type="ECO:0000256" key="4">
    <source>
        <dbReference type="ARBA" id="ARBA00023274"/>
    </source>
</evidence>
<dbReference type="STRING" id="4909.A0A2U9R815"/>
<keyword evidence="3" id="KW-0496">Mitochondrion</keyword>
<dbReference type="OrthoDB" id="1696305at2759"/>
<keyword evidence="7" id="KW-1185">Reference proteome</keyword>
<dbReference type="SMART" id="SM00916">
    <property type="entry name" value="L51_S25_CI-B8"/>
    <property type="match status" value="1"/>
</dbReference>
<proteinExistence type="predicted"/>
<name>A0A2U9R815_PICKU</name>
<keyword evidence="2" id="KW-0689">Ribosomal protein</keyword>
<dbReference type="PANTHER" id="PTHR13274:SF2">
    <property type="entry name" value="SMALL RIBOSOMAL SUBUNIT PROTEIN MS25"/>
    <property type="match status" value="1"/>
</dbReference>
<dbReference type="InterPro" id="IPR040049">
    <property type="entry name" value="Ribosomal_mS25/mL61"/>
</dbReference>
<evidence type="ECO:0000313" key="6">
    <source>
        <dbReference type="EMBL" id="AWU77477.1"/>
    </source>
</evidence>
<comment type="subcellular location">
    <subcellularLocation>
        <location evidence="1">Mitochondrion</location>
    </subcellularLocation>
</comment>
<dbReference type="SUPFAM" id="SSF52833">
    <property type="entry name" value="Thioredoxin-like"/>
    <property type="match status" value="1"/>
</dbReference>
<dbReference type="GeneID" id="40385306"/>
<dbReference type="Pfam" id="PF05047">
    <property type="entry name" value="L51_S25_CI-B8"/>
    <property type="match status" value="1"/>
</dbReference>
<keyword evidence="4" id="KW-0687">Ribonucleoprotein</keyword>
<evidence type="ECO:0000256" key="3">
    <source>
        <dbReference type="ARBA" id="ARBA00023128"/>
    </source>
</evidence>
<dbReference type="GO" id="GO:0005840">
    <property type="term" value="C:ribosome"/>
    <property type="evidence" value="ECO:0007669"/>
    <property type="project" value="UniProtKB-KW"/>
</dbReference>
<dbReference type="GO" id="GO:0003735">
    <property type="term" value="F:structural constituent of ribosome"/>
    <property type="evidence" value="ECO:0007669"/>
    <property type="project" value="InterPro"/>
</dbReference>
<feature type="domain" description="Ribosomal protein/NADH dehydrogenase" evidence="5">
    <location>
        <begin position="58"/>
        <end position="138"/>
    </location>
</feature>
<evidence type="ECO:0000256" key="2">
    <source>
        <dbReference type="ARBA" id="ARBA00022980"/>
    </source>
</evidence>
<dbReference type="RefSeq" id="XP_029322954.1">
    <property type="nucleotide sequence ID" value="XM_029467094.1"/>
</dbReference>
<dbReference type="VEuPathDB" id="FungiDB:C5L36_0D02190"/>
<evidence type="ECO:0000256" key="1">
    <source>
        <dbReference type="ARBA" id="ARBA00004173"/>
    </source>
</evidence>
<organism evidence="6 7">
    <name type="scientific">Pichia kudriavzevii</name>
    <name type="common">Yeast</name>
    <name type="synonym">Issatchenkia orientalis</name>
    <dbReference type="NCBI Taxonomy" id="4909"/>
    <lineage>
        <taxon>Eukaryota</taxon>
        <taxon>Fungi</taxon>
        <taxon>Dikarya</taxon>
        <taxon>Ascomycota</taxon>
        <taxon>Saccharomycotina</taxon>
        <taxon>Pichiomycetes</taxon>
        <taxon>Pichiales</taxon>
        <taxon>Pichiaceae</taxon>
        <taxon>Pichia</taxon>
    </lineage>
</organism>
<dbReference type="GO" id="GO:1990904">
    <property type="term" value="C:ribonucleoprotein complex"/>
    <property type="evidence" value="ECO:0007669"/>
    <property type="project" value="UniProtKB-KW"/>
</dbReference>
<dbReference type="InterPro" id="IPR007741">
    <property type="entry name" value="Ribosomal_mL43/mS25/NADH_DH"/>
</dbReference>
<dbReference type="EMBL" id="CP028776">
    <property type="protein sequence ID" value="AWU77477.1"/>
    <property type="molecule type" value="Genomic_DNA"/>
</dbReference>
<evidence type="ECO:0000259" key="5">
    <source>
        <dbReference type="SMART" id="SM00916"/>
    </source>
</evidence>
<gene>
    <name evidence="6" type="ORF">C5L36_0D02190</name>
</gene>
<protein>
    <recommendedName>
        <fullName evidence="5">Ribosomal protein/NADH dehydrogenase domain-containing protein</fullName>
    </recommendedName>
</protein>